<gene>
    <name evidence="2" type="ORF">ALO70_02777</name>
    <name evidence="4" type="ORF">ALQ39_200089</name>
    <name evidence="3" type="ORF">ALQ86_200194</name>
    <name evidence="1" type="ORF">PSE10A_58120</name>
</gene>
<dbReference type="Proteomes" id="UP000630864">
    <property type="component" value="Unassembled WGS sequence"/>
</dbReference>
<accession>A0A0N8RFY0</accession>
<proteinExistence type="predicted"/>
<dbReference type="PATRIC" id="fig|129137.4.peg.4038"/>
<evidence type="ECO:0000313" key="2">
    <source>
        <dbReference type="EMBL" id="KPX24447.1"/>
    </source>
</evidence>
<organism evidence="2 5">
    <name type="scientific">Pseudomonas amygdali pv. eriobotryae</name>
    <dbReference type="NCBI Taxonomy" id="129137"/>
    <lineage>
        <taxon>Bacteria</taxon>
        <taxon>Pseudomonadati</taxon>
        <taxon>Pseudomonadota</taxon>
        <taxon>Gammaproteobacteria</taxon>
        <taxon>Pseudomonadales</taxon>
        <taxon>Pseudomonadaceae</taxon>
        <taxon>Pseudomonas</taxon>
        <taxon>Pseudomonas amygdali</taxon>
    </lineage>
</organism>
<dbReference type="Proteomes" id="UP000275613">
    <property type="component" value="Unassembled WGS sequence"/>
</dbReference>
<comment type="caution">
    <text evidence="2">The sequence shown here is derived from an EMBL/GenBank/DDBJ whole genome shotgun (WGS) entry which is preliminary data.</text>
</comment>
<dbReference type="Proteomes" id="UP000272627">
    <property type="component" value="Unassembled WGS sequence"/>
</dbReference>
<evidence type="ECO:0000313" key="6">
    <source>
        <dbReference type="Proteomes" id="UP000272627"/>
    </source>
</evidence>
<name>A0A0N8RFY0_PSEA0</name>
<dbReference type="EMBL" id="RBPV01000172">
    <property type="protein sequence ID" value="RMO60960.1"/>
    <property type="molecule type" value="Genomic_DNA"/>
</dbReference>
<dbReference type="EMBL" id="LJQI01000317">
    <property type="protein sequence ID" value="KPX24447.1"/>
    <property type="molecule type" value="Genomic_DNA"/>
</dbReference>
<evidence type="ECO:0000313" key="3">
    <source>
        <dbReference type="EMBL" id="RML99961.1"/>
    </source>
</evidence>
<evidence type="ECO:0000313" key="7">
    <source>
        <dbReference type="Proteomes" id="UP000275613"/>
    </source>
</evidence>
<dbReference type="Proteomes" id="UP000050490">
    <property type="component" value="Unassembled WGS sequence"/>
</dbReference>
<dbReference type="AlphaFoldDB" id="A0A0N8RFY0"/>
<evidence type="ECO:0000313" key="4">
    <source>
        <dbReference type="EMBL" id="RMO60960.1"/>
    </source>
</evidence>
<dbReference type="EMBL" id="RBOA01000241">
    <property type="protein sequence ID" value="RML99961.1"/>
    <property type="molecule type" value="Genomic_DNA"/>
</dbReference>
<reference evidence="2 5" key="1">
    <citation type="submission" date="2015-09" db="EMBL/GenBank/DDBJ databases">
        <title>Genome announcement of multiple Pseudomonas syringae strains.</title>
        <authorList>
            <person name="Thakur S."/>
            <person name="Wang P.W."/>
            <person name="Gong Y."/>
            <person name="Weir B.S."/>
            <person name="Guttman D.S."/>
        </authorList>
    </citation>
    <scope>NUCLEOTIDE SEQUENCE [LARGE SCALE GENOMIC DNA]</scope>
    <source>
        <strain evidence="2 5">ICMP4455</strain>
    </source>
</reference>
<evidence type="ECO:0000313" key="1">
    <source>
        <dbReference type="EMBL" id="GFZ63301.1"/>
    </source>
</evidence>
<sequence>MPSILINIPTYFVGDVLDMIEKRIHEIGKTYQENGRSYPDDVEITELRRLAQQLGFDFTISSVNSGFSVVRHEFKLVK</sequence>
<dbReference type="RefSeq" id="WP_057421841.1">
    <property type="nucleotide sequence ID" value="NZ_BMZW01000085.1"/>
</dbReference>
<protein>
    <submittedName>
        <fullName evidence="2">Uncharacterized protein</fullName>
    </submittedName>
</protein>
<dbReference type="EMBL" id="BMZW01000085">
    <property type="protein sequence ID" value="GFZ63301.1"/>
    <property type="molecule type" value="Genomic_DNA"/>
</dbReference>
<evidence type="ECO:0000313" key="5">
    <source>
        <dbReference type="Proteomes" id="UP000050490"/>
    </source>
</evidence>
<reference evidence="1" key="3">
    <citation type="submission" date="2020-09" db="EMBL/GenBank/DDBJ databases">
        <title>Pseudomonas syringae pv. eriobotryae genome sequence causing loquat canker disease.</title>
        <authorList>
            <person name="Fukuda S."/>
            <person name="Tashiro H."/>
            <person name="Nagano Y."/>
        </authorList>
    </citation>
    <scope>NUCLEOTIDE SEQUENCE</scope>
    <source>
        <strain evidence="1">AM001</strain>
    </source>
</reference>
<reference evidence="6 7" key="2">
    <citation type="submission" date="2018-08" db="EMBL/GenBank/DDBJ databases">
        <title>Recombination of ecologically and evolutionarily significant loci maintains genetic cohesion in the Pseudomonas syringae species complex.</title>
        <authorList>
            <person name="Dillon M."/>
            <person name="Thakur S."/>
            <person name="Almeida R.N.D."/>
            <person name="Weir B.S."/>
            <person name="Guttman D.S."/>
        </authorList>
    </citation>
    <scope>NUCLEOTIDE SEQUENCE [LARGE SCALE GENOMIC DNA]</scope>
    <source>
        <strain evidence="4 7">ICMP 4316</strain>
        <strain evidence="3 6">ICMP 8636</strain>
    </source>
</reference>